<sequence>MVWAERSIEEVALRKRQAFRRLADKQLAIGAHLIGFRVHLDHRRRGVQLHVRLADAARALDRDHLLLEAKPAAHPLGHRRLGDEGGAACRQRLAEGAEHRPGIEGLRRDRAVRVAHLRRDDHAAHQHHLGLGAEEGRVPQHEVRTLADLDRADMSGDAMGDRRVDRVFRDVAADAEVVVGAGFLGQPPALLLHLVGGLPAADDDLAHTPHRLTVRADDRHRADVVQDILGGDRLLADPAFGEGHILGHLVVEVVAHHQHVEVFLDRVLGVGPRRVGRGRDHIRRRDHAQDVGGMAAARALGVEGVDGAALEGGKRVLDKAAFVQRVGVDHHLHVHRVGHRQAAVDRRGRGAPVLVQLERARPRLHHLLERLGQRGVALAGQRQVHREGLEALQHPADVPRPRGAGGGKRAMRGAGAAAEHRGHARGQRILDLLRADEVDMRIHAARGQDLALARDDLGARPDDQRDAGLGVGVAGLADAGDPARAQADVGLVDAGIVDDQRVGDDGVHRACGAADLALPHAVADHLAAAEFHLLAIGGEILLDLDDQIGIGQAQPVAGGGAEHVGIGGAGNRCGHQRSPITVWLKPNTLRAPR</sequence>
<dbReference type="EMBL" id="VSSQ01000442">
    <property type="protein sequence ID" value="MPL94808.1"/>
    <property type="molecule type" value="Genomic_DNA"/>
</dbReference>
<name>A0A644VTW7_9ZZZZ</name>
<accession>A0A644VTW7</accession>
<proteinExistence type="predicted"/>
<evidence type="ECO:0000256" key="1">
    <source>
        <dbReference type="SAM" id="MobiDB-lite"/>
    </source>
</evidence>
<reference evidence="2" key="1">
    <citation type="submission" date="2019-08" db="EMBL/GenBank/DDBJ databases">
        <authorList>
            <person name="Kucharzyk K."/>
            <person name="Murdoch R.W."/>
            <person name="Higgins S."/>
            <person name="Loffler F."/>
        </authorList>
    </citation>
    <scope>NUCLEOTIDE SEQUENCE</scope>
</reference>
<feature type="region of interest" description="Disordered" evidence="1">
    <location>
        <begin position="395"/>
        <end position="422"/>
    </location>
</feature>
<evidence type="ECO:0000313" key="2">
    <source>
        <dbReference type="EMBL" id="MPL94808.1"/>
    </source>
</evidence>
<gene>
    <name evidence="2" type="ORF">SDC9_40966</name>
</gene>
<comment type="caution">
    <text evidence="2">The sequence shown here is derived from an EMBL/GenBank/DDBJ whole genome shotgun (WGS) entry which is preliminary data.</text>
</comment>
<organism evidence="2">
    <name type="scientific">bioreactor metagenome</name>
    <dbReference type="NCBI Taxonomy" id="1076179"/>
    <lineage>
        <taxon>unclassified sequences</taxon>
        <taxon>metagenomes</taxon>
        <taxon>ecological metagenomes</taxon>
    </lineage>
</organism>
<dbReference type="AlphaFoldDB" id="A0A644VTW7"/>
<protein>
    <submittedName>
        <fullName evidence="2">Uncharacterized protein</fullName>
    </submittedName>
</protein>